<dbReference type="Pfam" id="PF08511">
    <property type="entry name" value="COQ9"/>
    <property type="match status" value="1"/>
</dbReference>
<feature type="compositionally biased region" description="Basic and acidic residues" evidence="9">
    <location>
        <begin position="342"/>
        <end position="354"/>
    </location>
</feature>
<dbReference type="UniPathway" id="UPA00232"/>
<keyword evidence="7 8" id="KW-0496">Mitochondrion</keyword>
<evidence type="ECO:0000313" key="12">
    <source>
        <dbReference type="EMBL" id="SSX17799.1"/>
    </source>
</evidence>
<dbReference type="Pfam" id="PF21392">
    <property type="entry name" value="COQ9_N"/>
    <property type="match status" value="1"/>
</dbReference>
<protein>
    <recommendedName>
        <fullName evidence="8">Ubiquinone biosynthesis protein</fullName>
    </recommendedName>
</protein>
<dbReference type="InterPro" id="IPR012762">
    <property type="entry name" value="Ubiq_biosynth_COQ9"/>
</dbReference>
<dbReference type="InterPro" id="IPR013718">
    <property type="entry name" value="COQ9_C"/>
</dbReference>
<name>A0A336LME5_CULSO</name>
<dbReference type="FunFam" id="1.10.357.10:FF:000004">
    <property type="entry name" value="Ubiquinone biosynthesis protein COQ9, mitochondrial"/>
    <property type="match status" value="1"/>
</dbReference>
<evidence type="ECO:0000256" key="3">
    <source>
        <dbReference type="ARBA" id="ARBA00010766"/>
    </source>
</evidence>
<feature type="region of interest" description="Disordered" evidence="9">
    <location>
        <begin position="327"/>
        <end position="356"/>
    </location>
</feature>
<evidence type="ECO:0000259" key="10">
    <source>
        <dbReference type="Pfam" id="PF08511"/>
    </source>
</evidence>
<sequence>MNGSLDVIKIVQENLDNDDLISATEIITKLDENSLQILCADLIALVASYLTVENYKENVDKYLCCENILKLIAKSATKEDALFELLEVLENVSHDEQFISVLKALQVVLIRLNHANTQAIAWVLDSIIQYINHEIDVPEILKGNIGPEEEKIIENDSVVQRLLSLYFTIFLFLDPVQQCLLDQTRNESTKIFFVHDFNSRNVISTFLLKLMEGSFAYLNYSKEPLLYARQCADNLIKLFCRNFSNPYMLLEIIEDRKAFKQLSYKTQHAESNSIFYSEDRFNLRIGLVRQSIYKCTNVRFLSVQPPSDSASKSDVKESFDAFRVREEKKEEDFMNSSSTNSEENRGNEKPKENETEPLAIKVKILEAALSHVPKHGWSKKALSSGAEDVGLPSISHGMFPRGGVEIIEYFNAQCNTELIEYLKKASAENSNNSPTEFIAKAVQFRLRMIVPYKDLWPQALALMSVPSNVPVSLSNLLTMVDDICYYAGDRSVDFNWYTRRIGLASIFKATEFFMLQDKSNDHEKTWSFLEHRIADASKMQDFLKHSEDLTKGIQQTGKTIFDTARSILGLNFNRR</sequence>
<keyword evidence="4 8" id="KW-0831">Ubiquinone biosynthesis</keyword>
<evidence type="ECO:0000256" key="7">
    <source>
        <dbReference type="ARBA" id="ARBA00023128"/>
    </source>
</evidence>
<dbReference type="PANTHER" id="PTHR21427:SF19">
    <property type="entry name" value="UBIQUINONE BIOSYNTHESIS PROTEIN COQ9, MITOCHONDRIAL"/>
    <property type="match status" value="1"/>
</dbReference>
<evidence type="ECO:0000256" key="5">
    <source>
        <dbReference type="ARBA" id="ARBA00022946"/>
    </source>
</evidence>
<gene>
    <name evidence="12" type="primary">CSON003707</name>
</gene>
<dbReference type="GO" id="GO:0006744">
    <property type="term" value="P:ubiquinone biosynthetic process"/>
    <property type="evidence" value="ECO:0007669"/>
    <property type="project" value="UniProtKB-UniRule"/>
</dbReference>
<evidence type="ECO:0000259" key="11">
    <source>
        <dbReference type="Pfam" id="PF21392"/>
    </source>
</evidence>
<accession>A0A336LME5</accession>
<dbReference type="EMBL" id="UFQT01000016">
    <property type="protein sequence ID" value="SSX17799.1"/>
    <property type="molecule type" value="Genomic_DNA"/>
</dbReference>
<reference evidence="12" key="1">
    <citation type="submission" date="2018-07" db="EMBL/GenBank/DDBJ databases">
        <authorList>
            <person name="Quirk P.G."/>
            <person name="Krulwich T.A."/>
        </authorList>
    </citation>
    <scope>NUCLEOTIDE SEQUENCE</scope>
</reference>
<keyword evidence="6 8" id="KW-0446">Lipid-binding</keyword>
<evidence type="ECO:0000256" key="1">
    <source>
        <dbReference type="ARBA" id="ARBA00004173"/>
    </source>
</evidence>
<comment type="subcellular location">
    <subcellularLocation>
        <location evidence="1 8">Mitochondrion</location>
    </subcellularLocation>
</comment>
<evidence type="ECO:0000256" key="6">
    <source>
        <dbReference type="ARBA" id="ARBA00023121"/>
    </source>
</evidence>
<evidence type="ECO:0000256" key="2">
    <source>
        <dbReference type="ARBA" id="ARBA00004749"/>
    </source>
</evidence>
<dbReference type="InterPro" id="IPR048674">
    <property type="entry name" value="COQ9_HTH"/>
</dbReference>
<evidence type="ECO:0000256" key="9">
    <source>
        <dbReference type="SAM" id="MobiDB-lite"/>
    </source>
</evidence>
<evidence type="ECO:0000256" key="8">
    <source>
        <dbReference type="RuleBase" id="RU366063"/>
    </source>
</evidence>
<dbReference type="NCBIfam" id="TIGR02396">
    <property type="entry name" value="diverge_rpsU"/>
    <property type="match status" value="1"/>
</dbReference>
<organism evidence="12">
    <name type="scientific">Culicoides sonorensis</name>
    <name type="common">Biting midge</name>
    <dbReference type="NCBI Taxonomy" id="179676"/>
    <lineage>
        <taxon>Eukaryota</taxon>
        <taxon>Metazoa</taxon>
        <taxon>Ecdysozoa</taxon>
        <taxon>Arthropoda</taxon>
        <taxon>Hexapoda</taxon>
        <taxon>Insecta</taxon>
        <taxon>Pterygota</taxon>
        <taxon>Neoptera</taxon>
        <taxon>Endopterygota</taxon>
        <taxon>Diptera</taxon>
        <taxon>Nematocera</taxon>
        <taxon>Chironomoidea</taxon>
        <taxon>Ceratopogonidae</taxon>
        <taxon>Ceratopogoninae</taxon>
        <taxon>Culicoides</taxon>
        <taxon>Monoculicoides</taxon>
    </lineage>
</organism>
<feature type="domain" description="COQ9 C-terminal" evidence="10">
    <location>
        <begin position="469"/>
        <end position="539"/>
    </location>
</feature>
<comment type="function">
    <text evidence="8">Membrane-associated protein that warps the membrane surface to access and bind aromatic isoprenes with high specificity, including ubiquinone (CoQ) isoprene intermediates and presents them directly to Coq7, therefore facilitating the Coq7-mediated hydroxylase step. Participates in the biosynthesis of coenzyme Q, also named ubiquinone, an essential lipid-soluble electron transporter for aerobic cellular respiration.</text>
</comment>
<dbReference type="VEuPathDB" id="VectorBase:CSON003707"/>
<dbReference type="AlphaFoldDB" id="A0A336LME5"/>
<feature type="domain" description="Ubiquinone biosynthesis protein COQ9 HTH" evidence="11">
    <location>
        <begin position="360"/>
        <end position="387"/>
    </location>
</feature>
<keyword evidence="5" id="KW-0809">Transit peptide</keyword>
<dbReference type="GO" id="GO:0008289">
    <property type="term" value="F:lipid binding"/>
    <property type="evidence" value="ECO:0007669"/>
    <property type="project" value="UniProtKB-UniRule"/>
</dbReference>
<comment type="pathway">
    <text evidence="2 8">Cofactor biosynthesis; ubiquinone biosynthesis.</text>
</comment>
<dbReference type="GO" id="GO:0005743">
    <property type="term" value="C:mitochondrial inner membrane"/>
    <property type="evidence" value="ECO:0007669"/>
    <property type="project" value="TreeGrafter"/>
</dbReference>
<evidence type="ECO:0000256" key="4">
    <source>
        <dbReference type="ARBA" id="ARBA00022688"/>
    </source>
</evidence>
<dbReference type="PANTHER" id="PTHR21427">
    <property type="entry name" value="UBIQUINONE BIOSYNTHESIS PROTEIN COQ9, MITOCHONDRIAL"/>
    <property type="match status" value="1"/>
</dbReference>
<dbReference type="Gene3D" id="1.10.357.10">
    <property type="entry name" value="Tetracycline Repressor, domain 2"/>
    <property type="match status" value="1"/>
</dbReference>
<comment type="similarity">
    <text evidence="3 8">Belongs to the COQ9 family.</text>
</comment>
<proteinExistence type="inferred from homology"/>